<feature type="transmembrane region" description="Helical" evidence="7">
    <location>
        <begin position="225"/>
        <end position="248"/>
    </location>
</feature>
<evidence type="ECO:0000256" key="2">
    <source>
        <dbReference type="ARBA" id="ARBA00022448"/>
    </source>
</evidence>
<dbReference type="RefSeq" id="WP_352232245.1">
    <property type="nucleotide sequence ID" value="NZ_JAPVRC010000005.1"/>
</dbReference>
<proteinExistence type="predicted"/>
<feature type="transmembrane region" description="Helical" evidence="7">
    <location>
        <begin position="291"/>
        <end position="310"/>
    </location>
</feature>
<evidence type="ECO:0000259" key="8">
    <source>
        <dbReference type="PROSITE" id="PS50850"/>
    </source>
</evidence>
<protein>
    <submittedName>
        <fullName evidence="9">MFS transporter</fullName>
    </submittedName>
</protein>
<comment type="subcellular location">
    <subcellularLocation>
        <location evidence="1">Cell membrane</location>
        <topology evidence="1">Multi-pass membrane protein</topology>
    </subcellularLocation>
</comment>
<organism evidence="9 10">
    <name type="scientific">Halobacillus campisalis</name>
    <dbReference type="NCBI Taxonomy" id="435909"/>
    <lineage>
        <taxon>Bacteria</taxon>
        <taxon>Bacillati</taxon>
        <taxon>Bacillota</taxon>
        <taxon>Bacilli</taxon>
        <taxon>Bacillales</taxon>
        <taxon>Bacillaceae</taxon>
        <taxon>Halobacillus</taxon>
    </lineage>
</organism>
<feature type="transmembrane region" description="Helical" evidence="7">
    <location>
        <begin position="175"/>
        <end position="197"/>
    </location>
</feature>
<feature type="transmembrane region" description="Helical" evidence="7">
    <location>
        <begin position="360"/>
        <end position="378"/>
    </location>
</feature>
<dbReference type="InterPro" id="IPR011701">
    <property type="entry name" value="MFS"/>
</dbReference>
<sequence>MLRKKWSAILSQEQRVKRNVWIMWFANFFIAGSITMVLPFLSLYISELGDYSDSYVQTWSGLVFGVTFVTAFIFSPIWGRIGDRYGRKNILIISAAGLALSVLLMGLAASVWQLFILRLFMGVFTGFIPMSQALISTQTPKHMAGQVLGTLQTGSITGTLLGPMIGGVIADSIGYSTTFQFVSISVFISAIIVFFGIKEQRMETEEGEKTSYTSREVIQHILKRPVLLVVLIVSLFIQVAHFSIQPILSLYVEDLHGPENLALFSGIAFSAAGLGNLMMARRWGMIGDRKGYVKILIFLLFVAGIVYFPAAFVTNIWQLVILRFLLGMSIGGLIPVRTAYIRQEAPIAMQGEVLGYNTSLRFLGNIIGPALGGILSGFYGFSAVFFVTSGLLILCGVTLLIATQKVSTPVKRAPSV</sequence>
<dbReference type="Pfam" id="PF07690">
    <property type="entry name" value="MFS_1"/>
    <property type="match status" value="1"/>
</dbReference>
<name>A0ABW2K024_9BACI</name>
<keyword evidence="10" id="KW-1185">Reference proteome</keyword>
<evidence type="ECO:0000256" key="6">
    <source>
        <dbReference type="ARBA" id="ARBA00023136"/>
    </source>
</evidence>
<feature type="domain" description="Major facilitator superfamily (MFS) profile" evidence="8">
    <location>
        <begin position="19"/>
        <end position="407"/>
    </location>
</feature>
<dbReference type="Proteomes" id="UP001596494">
    <property type="component" value="Unassembled WGS sequence"/>
</dbReference>
<feature type="transmembrane region" description="Helical" evidence="7">
    <location>
        <begin position="57"/>
        <end position="78"/>
    </location>
</feature>
<dbReference type="InterPro" id="IPR036259">
    <property type="entry name" value="MFS_trans_sf"/>
</dbReference>
<comment type="caution">
    <text evidence="9">The sequence shown here is derived from an EMBL/GenBank/DDBJ whole genome shotgun (WGS) entry which is preliminary data.</text>
</comment>
<feature type="transmembrane region" description="Helical" evidence="7">
    <location>
        <begin position="316"/>
        <end position="340"/>
    </location>
</feature>
<dbReference type="PROSITE" id="PS50850">
    <property type="entry name" value="MFS"/>
    <property type="match status" value="1"/>
</dbReference>
<dbReference type="PRINTS" id="PR01035">
    <property type="entry name" value="TCRTETA"/>
</dbReference>
<feature type="transmembrane region" description="Helical" evidence="7">
    <location>
        <begin position="260"/>
        <end position="279"/>
    </location>
</feature>
<reference evidence="10" key="1">
    <citation type="journal article" date="2019" name="Int. J. Syst. Evol. Microbiol.">
        <title>The Global Catalogue of Microorganisms (GCM) 10K type strain sequencing project: providing services to taxonomists for standard genome sequencing and annotation.</title>
        <authorList>
            <consortium name="The Broad Institute Genomics Platform"/>
            <consortium name="The Broad Institute Genome Sequencing Center for Infectious Disease"/>
            <person name="Wu L."/>
            <person name="Ma J."/>
        </authorList>
    </citation>
    <scope>NUCLEOTIDE SEQUENCE [LARGE SCALE GENOMIC DNA]</scope>
    <source>
        <strain evidence="10">CCUG 73951</strain>
    </source>
</reference>
<evidence type="ECO:0000313" key="9">
    <source>
        <dbReference type="EMBL" id="MFC7319520.1"/>
    </source>
</evidence>
<keyword evidence="3" id="KW-1003">Cell membrane</keyword>
<feature type="transmembrane region" description="Helical" evidence="7">
    <location>
        <begin position="147"/>
        <end position="169"/>
    </location>
</feature>
<dbReference type="PANTHER" id="PTHR43414">
    <property type="entry name" value="MULTIDRUG RESISTANCE PROTEIN MDTG"/>
    <property type="match status" value="1"/>
</dbReference>
<accession>A0ABW2K024</accession>
<keyword evidence="5 7" id="KW-1133">Transmembrane helix</keyword>
<feature type="transmembrane region" description="Helical" evidence="7">
    <location>
        <begin position="115"/>
        <end position="135"/>
    </location>
</feature>
<gene>
    <name evidence="9" type="ORF">ACFQMN_01305</name>
</gene>
<dbReference type="InterPro" id="IPR020846">
    <property type="entry name" value="MFS_dom"/>
</dbReference>
<evidence type="ECO:0000256" key="3">
    <source>
        <dbReference type="ARBA" id="ARBA00022475"/>
    </source>
</evidence>
<evidence type="ECO:0000256" key="7">
    <source>
        <dbReference type="SAM" id="Phobius"/>
    </source>
</evidence>
<evidence type="ECO:0000313" key="10">
    <source>
        <dbReference type="Proteomes" id="UP001596494"/>
    </source>
</evidence>
<dbReference type="InterPro" id="IPR001958">
    <property type="entry name" value="Tet-R_TetA/multi-R_MdtG-like"/>
</dbReference>
<keyword evidence="4 7" id="KW-0812">Transmembrane</keyword>
<dbReference type="SUPFAM" id="SSF103473">
    <property type="entry name" value="MFS general substrate transporter"/>
    <property type="match status" value="1"/>
</dbReference>
<feature type="transmembrane region" description="Helical" evidence="7">
    <location>
        <begin position="21"/>
        <end position="45"/>
    </location>
</feature>
<feature type="transmembrane region" description="Helical" evidence="7">
    <location>
        <begin position="384"/>
        <end position="402"/>
    </location>
</feature>
<feature type="transmembrane region" description="Helical" evidence="7">
    <location>
        <begin position="90"/>
        <end position="109"/>
    </location>
</feature>
<dbReference type="Gene3D" id="1.20.1250.20">
    <property type="entry name" value="MFS general substrate transporter like domains"/>
    <property type="match status" value="2"/>
</dbReference>
<keyword evidence="2" id="KW-0813">Transport</keyword>
<evidence type="ECO:0000256" key="4">
    <source>
        <dbReference type="ARBA" id="ARBA00022692"/>
    </source>
</evidence>
<dbReference type="EMBL" id="JBHTBY010000001">
    <property type="protein sequence ID" value="MFC7319520.1"/>
    <property type="molecule type" value="Genomic_DNA"/>
</dbReference>
<dbReference type="PANTHER" id="PTHR43414:SF3">
    <property type="entry name" value="LMO2377 PROTEIN"/>
    <property type="match status" value="1"/>
</dbReference>
<evidence type="ECO:0000256" key="1">
    <source>
        <dbReference type="ARBA" id="ARBA00004651"/>
    </source>
</evidence>
<keyword evidence="6 7" id="KW-0472">Membrane</keyword>
<evidence type="ECO:0000256" key="5">
    <source>
        <dbReference type="ARBA" id="ARBA00022989"/>
    </source>
</evidence>